<proteinExistence type="predicted"/>
<comment type="caution">
    <text evidence="2">The sequence shown here is derived from an EMBL/GenBank/DDBJ whole genome shotgun (WGS) entry which is preliminary data.</text>
</comment>
<keyword evidence="1" id="KW-0472">Membrane</keyword>
<feature type="transmembrane region" description="Helical" evidence="1">
    <location>
        <begin position="6"/>
        <end position="28"/>
    </location>
</feature>
<keyword evidence="1" id="KW-0812">Transmembrane</keyword>
<dbReference type="EMBL" id="AYKW01000022">
    <property type="protein sequence ID" value="PIL29462.1"/>
    <property type="molecule type" value="Genomic_DNA"/>
</dbReference>
<accession>A0A2G8S6Q6</accession>
<keyword evidence="3" id="KW-1185">Reference proteome</keyword>
<dbReference type="Proteomes" id="UP000230002">
    <property type="component" value="Unassembled WGS sequence"/>
</dbReference>
<name>A0A2G8S6Q6_9APHY</name>
<evidence type="ECO:0000256" key="1">
    <source>
        <dbReference type="SAM" id="Phobius"/>
    </source>
</evidence>
<organism evidence="2 3">
    <name type="scientific">Ganoderma sinense ZZ0214-1</name>
    <dbReference type="NCBI Taxonomy" id="1077348"/>
    <lineage>
        <taxon>Eukaryota</taxon>
        <taxon>Fungi</taxon>
        <taxon>Dikarya</taxon>
        <taxon>Basidiomycota</taxon>
        <taxon>Agaricomycotina</taxon>
        <taxon>Agaricomycetes</taxon>
        <taxon>Polyporales</taxon>
        <taxon>Polyporaceae</taxon>
        <taxon>Ganoderma</taxon>
    </lineage>
</organism>
<keyword evidence="1" id="KW-1133">Transmembrane helix</keyword>
<dbReference type="AlphaFoldDB" id="A0A2G8S6Q6"/>
<protein>
    <submittedName>
        <fullName evidence="2">Uncharacterized protein</fullName>
    </submittedName>
</protein>
<evidence type="ECO:0000313" key="2">
    <source>
        <dbReference type="EMBL" id="PIL29462.1"/>
    </source>
</evidence>
<sequence length="78" mass="8653">MFPTLLNHWFLYFAITVPVVVLTLQALAPDMRSISPYPCVASVQYPLTSDQSPELKSGHADGLLIGCDITSWSDMLRL</sequence>
<gene>
    <name evidence="2" type="ORF">GSI_08404</name>
</gene>
<evidence type="ECO:0000313" key="3">
    <source>
        <dbReference type="Proteomes" id="UP000230002"/>
    </source>
</evidence>
<reference evidence="2 3" key="1">
    <citation type="journal article" date="2015" name="Sci. Rep.">
        <title>Chromosome-level genome map provides insights into diverse defense mechanisms in the medicinal fungus Ganoderma sinense.</title>
        <authorList>
            <person name="Zhu Y."/>
            <person name="Xu J."/>
            <person name="Sun C."/>
            <person name="Zhou S."/>
            <person name="Xu H."/>
            <person name="Nelson D.R."/>
            <person name="Qian J."/>
            <person name="Song J."/>
            <person name="Luo H."/>
            <person name="Xiang L."/>
            <person name="Li Y."/>
            <person name="Xu Z."/>
            <person name="Ji A."/>
            <person name="Wang L."/>
            <person name="Lu S."/>
            <person name="Hayward A."/>
            <person name="Sun W."/>
            <person name="Li X."/>
            <person name="Schwartz D.C."/>
            <person name="Wang Y."/>
            <person name="Chen S."/>
        </authorList>
    </citation>
    <scope>NUCLEOTIDE SEQUENCE [LARGE SCALE GENOMIC DNA]</scope>
    <source>
        <strain evidence="2 3">ZZ0214-1</strain>
    </source>
</reference>